<feature type="region of interest" description="Disordered" evidence="6">
    <location>
        <begin position="603"/>
        <end position="653"/>
    </location>
</feature>
<dbReference type="InterPro" id="IPR051539">
    <property type="entry name" value="T4SS-coupling_protein"/>
</dbReference>
<evidence type="ECO:0000256" key="1">
    <source>
        <dbReference type="ARBA" id="ARBA00004651"/>
    </source>
</evidence>
<evidence type="ECO:0000256" key="2">
    <source>
        <dbReference type="ARBA" id="ARBA00022475"/>
    </source>
</evidence>
<evidence type="ECO:0000259" key="9">
    <source>
        <dbReference type="Pfam" id="PF12615"/>
    </source>
</evidence>
<feature type="compositionally biased region" description="Basic and acidic residues" evidence="6">
    <location>
        <begin position="825"/>
        <end position="838"/>
    </location>
</feature>
<dbReference type="SUPFAM" id="SSF52540">
    <property type="entry name" value="P-loop containing nucleoside triphosphate hydrolases"/>
    <property type="match status" value="1"/>
</dbReference>
<dbReference type="OrthoDB" id="9803543at2"/>
<dbReference type="NCBIfam" id="TIGR02759">
    <property type="entry name" value="TraD_Ftype"/>
    <property type="match status" value="1"/>
</dbReference>
<feature type="compositionally biased region" description="Low complexity" evidence="6">
    <location>
        <begin position="630"/>
        <end position="647"/>
    </location>
</feature>
<dbReference type="PANTHER" id="PTHR37937">
    <property type="entry name" value="CONJUGATIVE TRANSFER: DNA TRANSPORT"/>
    <property type="match status" value="1"/>
</dbReference>
<dbReference type="CDD" id="cd01127">
    <property type="entry name" value="TrwB_TraG_TraD_VirD4"/>
    <property type="match status" value="1"/>
</dbReference>
<evidence type="ECO:0000313" key="10">
    <source>
        <dbReference type="EMBL" id="PJZ05532.1"/>
    </source>
</evidence>
<dbReference type="STRING" id="1076549.HA45_22305"/>
<keyword evidence="11" id="KW-1185">Reference proteome</keyword>
<dbReference type="Proteomes" id="UP000232062">
    <property type="component" value="Unassembled WGS sequence"/>
</dbReference>
<dbReference type="PANTHER" id="PTHR37937:SF1">
    <property type="entry name" value="CONJUGATIVE TRANSFER: DNA TRANSPORT"/>
    <property type="match status" value="1"/>
</dbReference>
<feature type="compositionally biased region" description="Basic and acidic residues" evidence="6">
    <location>
        <begin position="803"/>
        <end position="815"/>
    </location>
</feature>
<feature type="domain" description="Type IV secretion system coupling protein TraD DNA-binding" evidence="8">
    <location>
        <begin position="180"/>
        <end position="568"/>
    </location>
</feature>
<evidence type="ECO:0000256" key="7">
    <source>
        <dbReference type="SAM" id="Phobius"/>
    </source>
</evidence>
<keyword evidence="4 7" id="KW-1133">Transmembrane helix</keyword>
<evidence type="ECO:0000256" key="3">
    <source>
        <dbReference type="ARBA" id="ARBA00022692"/>
    </source>
</evidence>
<dbReference type="InterPro" id="IPR014128">
    <property type="entry name" value="T4SS_TraD"/>
</dbReference>
<comment type="caution">
    <text evidence="10">The sequence shown here is derived from an EMBL/GenBank/DDBJ whole genome shotgun (WGS) entry which is preliminary data.</text>
</comment>
<feature type="compositionally biased region" description="Low complexity" evidence="6">
    <location>
        <begin position="738"/>
        <end position="749"/>
    </location>
</feature>
<dbReference type="GO" id="GO:0005886">
    <property type="term" value="C:plasma membrane"/>
    <property type="evidence" value="ECO:0007669"/>
    <property type="project" value="UniProtKB-SubCell"/>
</dbReference>
<dbReference type="Pfam" id="PF10412">
    <property type="entry name" value="TrwB_AAD_bind"/>
    <property type="match status" value="1"/>
</dbReference>
<feature type="domain" description="TraD coupling protein N-terminal" evidence="9">
    <location>
        <begin position="32"/>
        <end position="129"/>
    </location>
</feature>
<evidence type="ECO:0000256" key="4">
    <source>
        <dbReference type="ARBA" id="ARBA00022989"/>
    </source>
</evidence>
<dbReference type="InterPro" id="IPR027417">
    <property type="entry name" value="P-loop_NTPase"/>
</dbReference>
<dbReference type="InterPro" id="IPR019476">
    <property type="entry name" value="T4SS_TraD_DNA-bd"/>
</dbReference>
<dbReference type="InterPro" id="IPR022585">
    <property type="entry name" value="TraD_N"/>
</dbReference>
<organism evidence="10 11">
    <name type="scientific">Pantoea rodasii</name>
    <dbReference type="NCBI Taxonomy" id="1076549"/>
    <lineage>
        <taxon>Bacteria</taxon>
        <taxon>Pseudomonadati</taxon>
        <taxon>Pseudomonadota</taxon>
        <taxon>Gammaproteobacteria</taxon>
        <taxon>Enterobacterales</taxon>
        <taxon>Erwiniaceae</taxon>
        <taxon>Pantoea</taxon>
    </lineage>
</organism>
<accession>A0A2M9WDC5</accession>
<protein>
    <submittedName>
        <fullName evidence="10">Type IV conjugative transfer system coupling protein TraD</fullName>
    </submittedName>
</protein>
<evidence type="ECO:0000256" key="5">
    <source>
        <dbReference type="ARBA" id="ARBA00023136"/>
    </source>
</evidence>
<dbReference type="RefSeq" id="WP_100701707.1">
    <property type="nucleotide sequence ID" value="NZ_MLFP01000036.1"/>
</dbReference>
<dbReference type="EMBL" id="PIQI01000015">
    <property type="protein sequence ID" value="PJZ05532.1"/>
    <property type="molecule type" value="Genomic_DNA"/>
</dbReference>
<feature type="transmembrane region" description="Helical" evidence="7">
    <location>
        <begin position="122"/>
        <end position="142"/>
    </location>
</feature>
<evidence type="ECO:0000313" key="11">
    <source>
        <dbReference type="Proteomes" id="UP000232062"/>
    </source>
</evidence>
<comment type="subcellular location">
    <subcellularLocation>
        <location evidence="1">Cell membrane</location>
        <topology evidence="1">Multi-pass membrane protein</topology>
    </subcellularLocation>
</comment>
<dbReference type="Gene3D" id="3.40.50.300">
    <property type="entry name" value="P-loop containing nucleotide triphosphate hydrolases"/>
    <property type="match status" value="2"/>
</dbReference>
<sequence length="877" mass="98219">MSFTPKYLTQGGQMTAYRLRMFAQVSNWIFHWMLLLFVVATGALFWLTTPDDVLRNGFWYWAAWPTHSLLSLSQRAAEATWDILWHCETGARLCSIKLTPAQLLANPWMQEMGRQFLANLRYIATACGITASLIWCLIAWYVGRIGKKESEDEFISGMTLTDKPKEVNRLLKKAGEKSDLQIGGLNMVKNAEVMNFLIHGTIGVGKSTLIRWLLDYIRRRGDRAIVYDSGGTFIETHYDERVDKILNAHDKRCENWVLWREAQDVVDYENMTAALMPVEGDSDPFWVSSSRTIFSDTAMQFASRPDRSIETFLKTCLSIDLKSLREFLKNTPSANLVEEKIEKTAISIRSVLTNYAKSLRYLQGLDKEGKPEFSIREWMTDAQYDSSWLFISTTARHRKAVRPLISMWLSLATLLLQSMGENSERRVWFIGDEIASLQKIPEFNETLAEARKFGGCFVLGIQNIPQLVHIYGREMAKAIFDLLNTRAYGRSPSAEVAKMVEEELGHQRRREAREQNSYGLDQVRDGISISKDKVNEPIVDYDQIMKMPNLRFYVRLPGEYPVVKLSLKYRKQKKYHPALMDRDFRDRLSPELERIIESNERSARAADITFPTGEELMEEDDRNPEPAPVEPASASSSAAPAITGAPAMKPEPAAVREARLSVVPDQPAVPATAAPDITVPPASESVSETPPASSVRPSPLRLVPAPVNKMAAEPPPANLSASGASAETPAPRPEQVTASSPAEVPPVAAMRPATRPVMKSKPAGPSALEMLARRKHRAGAPEGGEGAAGEAAPQEGAAQGEAPELHMQIEKEDGGRLTVRHISPRKTEQQREDERAAQRGDANARMADDEKNILRHRDDYEAYQEMSDSLDPGGYER</sequence>
<feature type="compositionally biased region" description="Basic and acidic residues" evidence="6">
    <location>
        <begin position="846"/>
        <end position="860"/>
    </location>
</feature>
<dbReference type="AlphaFoldDB" id="A0A2M9WDC5"/>
<proteinExistence type="predicted"/>
<evidence type="ECO:0000259" key="8">
    <source>
        <dbReference type="Pfam" id="PF10412"/>
    </source>
</evidence>
<keyword evidence="2" id="KW-1003">Cell membrane</keyword>
<reference evidence="10 11" key="1">
    <citation type="submission" date="2017-11" db="EMBL/GenBank/DDBJ databases">
        <title>The genome sequence of Pantoea rodasii DSM 26611.</title>
        <authorList>
            <person name="Gao J."/>
            <person name="Mao X."/>
            <person name="Sun J."/>
        </authorList>
    </citation>
    <scope>NUCLEOTIDE SEQUENCE [LARGE SCALE GENOMIC DNA]</scope>
    <source>
        <strain evidence="10 11">DSM 26611</strain>
    </source>
</reference>
<name>A0A2M9WDC5_9GAMM</name>
<keyword evidence="5 7" id="KW-0472">Membrane</keyword>
<feature type="compositionally biased region" description="Low complexity" evidence="6">
    <location>
        <begin position="788"/>
        <end position="802"/>
    </location>
</feature>
<gene>
    <name evidence="10" type="primary">traD</name>
    <name evidence="10" type="ORF">PRCB_10845</name>
</gene>
<feature type="transmembrane region" description="Helical" evidence="7">
    <location>
        <begin position="28"/>
        <end position="47"/>
    </location>
</feature>
<evidence type="ECO:0000256" key="6">
    <source>
        <dbReference type="SAM" id="MobiDB-lite"/>
    </source>
</evidence>
<dbReference type="Pfam" id="PF12615">
    <property type="entry name" value="TraD_N"/>
    <property type="match status" value="1"/>
</dbReference>
<keyword evidence="3 7" id="KW-0812">Transmembrane</keyword>
<feature type="region of interest" description="Disordered" evidence="6">
    <location>
        <begin position="671"/>
        <end position="877"/>
    </location>
</feature>
<feature type="compositionally biased region" description="Polar residues" evidence="6">
    <location>
        <begin position="684"/>
        <end position="696"/>
    </location>
</feature>